<dbReference type="Pfam" id="PF00149">
    <property type="entry name" value="Metallophos"/>
    <property type="match status" value="1"/>
</dbReference>
<comment type="caution">
    <text evidence="2">The sequence shown here is derived from an EMBL/GenBank/DDBJ whole genome shotgun (WGS) entry which is preliminary data.</text>
</comment>
<dbReference type="Gene3D" id="3.60.21.10">
    <property type="match status" value="1"/>
</dbReference>
<dbReference type="PANTHER" id="PTHR43143:SF1">
    <property type="entry name" value="SERINE_THREONINE-PROTEIN PHOSPHATASE CPPED1"/>
    <property type="match status" value="1"/>
</dbReference>
<sequence>MQRRPFLKNISLIATATAVIPFPLIGKTITNMEPILKFIVASDGHYGQRETAFESSHQKLIAAIHLEEGVDFVVFNGDLIHDEPAFMPQVKRVYDSLNVPYYPVKGNHDQISEEDWEAIWGIPANHAFVHGDAFGFVLANSSNQQGEYLCVDTIWLKERLEAFKGFSHVFIFIHISQRDWTKHGIACEEVLDLIGSYPNVRATFHGHDHDVDGIMYHLKKPYLWSGHFGGSWGSPHPGYRICTLGEDGKVTTQLKSMKDGSVLSTHVL</sequence>
<evidence type="ECO:0000313" key="3">
    <source>
        <dbReference type="Proteomes" id="UP000199663"/>
    </source>
</evidence>
<protein>
    <submittedName>
        <fullName evidence="2">3',5'-cyclic AMP phosphodiesterase CpdA</fullName>
    </submittedName>
</protein>
<dbReference type="Proteomes" id="UP000199663">
    <property type="component" value="Unassembled WGS sequence"/>
</dbReference>
<organism evidence="2 3">
    <name type="scientific">Rhodonellum ikkaensis</name>
    <dbReference type="NCBI Taxonomy" id="336829"/>
    <lineage>
        <taxon>Bacteria</taxon>
        <taxon>Pseudomonadati</taxon>
        <taxon>Bacteroidota</taxon>
        <taxon>Cytophagia</taxon>
        <taxon>Cytophagales</taxon>
        <taxon>Cytophagaceae</taxon>
        <taxon>Rhodonellum</taxon>
    </lineage>
</organism>
<gene>
    <name evidence="2" type="ORF">SAMN05444412_109152</name>
</gene>
<proteinExistence type="predicted"/>
<dbReference type="PANTHER" id="PTHR43143">
    <property type="entry name" value="METALLOPHOSPHOESTERASE, CALCINEURIN SUPERFAMILY"/>
    <property type="match status" value="1"/>
</dbReference>
<dbReference type="RefSeq" id="WP_019598326.1">
    <property type="nucleotide sequence ID" value="NZ_FNQC01000009.1"/>
</dbReference>
<name>A0A1H3RVB7_9BACT</name>
<evidence type="ECO:0000313" key="2">
    <source>
        <dbReference type="EMBL" id="SDZ29663.1"/>
    </source>
</evidence>
<feature type="domain" description="Calcineurin-like phosphoesterase" evidence="1">
    <location>
        <begin position="37"/>
        <end position="210"/>
    </location>
</feature>
<dbReference type="InterPro" id="IPR004843">
    <property type="entry name" value="Calcineurin-like_PHP"/>
</dbReference>
<dbReference type="InterPro" id="IPR051918">
    <property type="entry name" value="STPP_CPPED1"/>
</dbReference>
<accession>A0A1H3RVB7</accession>
<keyword evidence="3" id="KW-1185">Reference proteome</keyword>
<dbReference type="EMBL" id="FNQC01000009">
    <property type="protein sequence ID" value="SDZ29663.1"/>
    <property type="molecule type" value="Genomic_DNA"/>
</dbReference>
<evidence type="ECO:0000259" key="1">
    <source>
        <dbReference type="Pfam" id="PF00149"/>
    </source>
</evidence>
<dbReference type="InterPro" id="IPR029052">
    <property type="entry name" value="Metallo-depent_PP-like"/>
</dbReference>
<dbReference type="SUPFAM" id="SSF56300">
    <property type="entry name" value="Metallo-dependent phosphatases"/>
    <property type="match status" value="1"/>
</dbReference>
<reference evidence="2 3" key="1">
    <citation type="submission" date="2016-10" db="EMBL/GenBank/DDBJ databases">
        <authorList>
            <person name="Varghese N."/>
            <person name="Submissions S."/>
        </authorList>
    </citation>
    <scope>NUCLEOTIDE SEQUENCE [LARGE SCALE GENOMIC DNA]</scope>
    <source>
        <strain evidence="2 3">DSM 17997</strain>
    </source>
</reference>